<sequence>MLRANRMHPKPQLKENTIVFCLYNFSIFKFSLFIHSYISCQHKIYFLLSRKIRILIWAGQFWGDSKIYECGLFIDHDESSGVGEWKNNKMMKYTLNYNFATSRLNLGKQLFFYVFAVLSYHISHSFKNCAEHVAGVIIVVQ</sequence>
<keyword evidence="1" id="KW-0812">Transmembrane</keyword>
<dbReference type="WBParaSite" id="Hba_01654">
    <property type="protein sequence ID" value="Hba_01654"/>
    <property type="gene ID" value="Hba_01654"/>
</dbReference>
<name>A0A1I7WAG7_HETBA</name>
<dbReference type="AlphaFoldDB" id="A0A1I7WAG7"/>
<proteinExistence type="predicted"/>
<dbReference type="Proteomes" id="UP000095283">
    <property type="component" value="Unplaced"/>
</dbReference>
<accession>A0A1I7WAG7</accession>
<evidence type="ECO:0000256" key="1">
    <source>
        <dbReference type="SAM" id="Phobius"/>
    </source>
</evidence>
<evidence type="ECO:0000313" key="3">
    <source>
        <dbReference type="WBParaSite" id="Hba_01654"/>
    </source>
</evidence>
<evidence type="ECO:0000313" key="2">
    <source>
        <dbReference type="Proteomes" id="UP000095283"/>
    </source>
</evidence>
<reference evidence="3" key="1">
    <citation type="submission" date="2016-11" db="UniProtKB">
        <authorList>
            <consortium name="WormBaseParasite"/>
        </authorList>
    </citation>
    <scope>IDENTIFICATION</scope>
</reference>
<keyword evidence="1" id="KW-0472">Membrane</keyword>
<keyword evidence="1" id="KW-1133">Transmembrane helix</keyword>
<feature type="transmembrane region" description="Helical" evidence="1">
    <location>
        <begin position="20"/>
        <end position="38"/>
    </location>
</feature>
<organism evidence="2 3">
    <name type="scientific">Heterorhabditis bacteriophora</name>
    <name type="common">Entomopathogenic nematode worm</name>
    <dbReference type="NCBI Taxonomy" id="37862"/>
    <lineage>
        <taxon>Eukaryota</taxon>
        <taxon>Metazoa</taxon>
        <taxon>Ecdysozoa</taxon>
        <taxon>Nematoda</taxon>
        <taxon>Chromadorea</taxon>
        <taxon>Rhabditida</taxon>
        <taxon>Rhabditina</taxon>
        <taxon>Rhabditomorpha</taxon>
        <taxon>Strongyloidea</taxon>
        <taxon>Heterorhabditidae</taxon>
        <taxon>Heterorhabditis</taxon>
    </lineage>
</organism>
<protein>
    <submittedName>
        <fullName evidence="3">Uncharacterized protein</fullName>
    </submittedName>
</protein>
<keyword evidence="2" id="KW-1185">Reference proteome</keyword>